<gene>
    <name evidence="2" type="ORF">T233_00625</name>
</gene>
<evidence type="ECO:0000313" key="2">
    <source>
        <dbReference type="EMBL" id="EST90322.1"/>
    </source>
</evidence>
<dbReference type="CDD" id="cd08946">
    <property type="entry name" value="SDR_e"/>
    <property type="match status" value="1"/>
</dbReference>
<name>V6Q6C3_9ENTE</name>
<dbReference type="EMBL" id="AYSH01000008">
    <property type="protein sequence ID" value="EST90322.1"/>
    <property type="molecule type" value="Genomic_DNA"/>
</dbReference>
<reference evidence="2 3" key="1">
    <citation type="journal article" date="2013" name="Genome Announc.">
        <title>High-Quality Draft Genome Sequence of Vagococcus lutrae Strain LBD1, Isolated from the Largemouth Bass Micropterus salmoides.</title>
        <authorList>
            <person name="Lebreton F."/>
            <person name="Valentino M.D."/>
            <person name="Duncan L.B."/>
            <person name="Zeng Q."/>
            <person name="Manson McGuire A."/>
            <person name="Earl A.M."/>
            <person name="Gilmore M.S."/>
        </authorList>
    </citation>
    <scope>NUCLEOTIDE SEQUENCE [LARGE SCALE GENOMIC DNA]</scope>
    <source>
        <strain evidence="2 3">LBD1</strain>
    </source>
</reference>
<dbReference type="PANTHER" id="PTHR43245:SF23">
    <property type="entry name" value="NAD(P)-BINDING DOMAIN-CONTAINING PROTEIN"/>
    <property type="match status" value="1"/>
</dbReference>
<sequence length="294" mass="33436">MKVAVTGASGLIGRQLVSDLMSEGYEVIKLTSSKNKNGVYTDYSLDDLKNKLVDVNTVVHLAAKRGGEKEISRFVSDAVLTQNLYDACIHNDITNIIFASSISIYSNQDNMPWVENSIDVPISVYGINKLTCEKIGELYNQQYGTKIKNLRLAHVFGPFEKNNYMINKFIRQAFNKKELNVISNDFEKREFIYVKDVSNGIIQAIRKPDIYGNYNLGTNSWYTNEEVALIVNYVFQNDGNIRVTKKTDSKGSSSIMNSELSMKDLEYKSQFTLLEGMQDIERMMRGMEDVPEIF</sequence>
<dbReference type="InterPro" id="IPR001509">
    <property type="entry name" value="Epimerase_deHydtase"/>
</dbReference>
<dbReference type="Gene3D" id="3.40.50.720">
    <property type="entry name" value="NAD(P)-binding Rossmann-like Domain"/>
    <property type="match status" value="1"/>
</dbReference>
<dbReference type="STRING" id="1408226.T233_00625"/>
<dbReference type="InterPro" id="IPR050177">
    <property type="entry name" value="Lipid_A_modif_metabolic_enz"/>
</dbReference>
<evidence type="ECO:0000259" key="1">
    <source>
        <dbReference type="Pfam" id="PF01370"/>
    </source>
</evidence>
<proteinExistence type="predicted"/>
<comment type="caution">
    <text evidence="2">The sequence shown here is derived from an EMBL/GenBank/DDBJ whole genome shotgun (WGS) entry which is preliminary data.</text>
</comment>
<dbReference type="RefSeq" id="WP_023605969.1">
    <property type="nucleotide sequence ID" value="NZ_AYSH01000008.1"/>
</dbReference>
<dbReference type="SUPFAM" id="SSF51735">
    <property type="entry name" value="NAD(P)-binding Rossmann-fold domains"/>
    <property type="match status" value="1"/>
</dbReference>
<organism evidence="2 3">
    <name type="scientific">Vagococcus lutrae LBD1</name>
    <dbReference type="NCBI Taxonomy" id="1408226"/>
    <lineage>
        <taxon>Bacteria</taxon>
        <taxon>Bacillati</taxon>
        <taxon>Bacillota</taxon>
        <taxon>Bacilli</taxon>
        <taxon>Lactobacillales</taxon>
        <taxon>Enterococcaceae</taxon>
        <taxon>Vagococcus</taxon>
    </lineage>
</organism>
<dbReference type="AlphaFoldDB" id="V6Q6C3"/>
<dbReference type="PANTHER" id="PTHR43245">
    <property type="entry name" value="BIFUNCTIONAL POLYMYXIN RESISTANCE PROTEIN ARNA"/>
    <property type="match status" value="1"/>
</dbReference>
<protein>
    <recommendedName>
        <fullName evidence="1">NAD-dependent epimerase/dehydratase domain-containing protein</fullName>
    </recommendedName>
</protein>
<dbReference type="Proteomes" id="UP000018126">
    <property type="component" value="Unassembled WGS sequence"/>
</dbReference>
<dbReference type="eggNOG" id="COG0451">
    <property type="taxonomic scope" value="Bacteria"/>
</dbReference>
<evidence type="ECO:0000313" key="3">
    <source>
        <dbReference type="Proteomes" id="UP000018126"/>
    </source>
</evidence>
<dbReference type="InterPro" id="IPR036291">
    <property type="entry name" value="NAD(P)-bd_dom_sf"/>
</dbReference>
<dbReference type="Pfam" id="PF01370">
    <property type="entry name" value="Epimerase"/>
    <property type="match status" value="1"/>
</dbReference>
<feature type="domain" description="NAD-dependent epimerase/dehydratase" evidence="1">
    <location>
        <begin position="3"/>
        <end position="217"/>
    </location>
</feature>
<accession>V6Q6C3</accession>
<keyword evidence="3" id="KW-1185">Reference proteome</keyword>